<name>A0ABT0IF74_9ACTN</name>
<dbReference type="InterPro" id="IPR011008">
    <property type="entry name" value="Dimeric_a/b-barrel"/>
</dbReference>
<keyword evidence="3" id="KW-1185">Reference proteome</keyword>
<dbReference type="InterPro" id="IPR021708">
    <property type="entry name" value="DUF3291"/>
</dbReference>
<evidence type="ECO:0000313" key="2">
    <source>
        <dbReference type="EMBL" id="MCK8679988.1"/>
    </source>
</evidence>
<dbReference type="Pfam" id="PF11695">
    <property type="entry name" value="DUF3291"/>
    <property type="match status" value="1"/>
</dbReference>
<evidence type="ECO:0000259" key="1">
    <source>
        <dbReference type="Pfam" id="PF11695"/>
    </source>
</evidence>
<protein>
    <submittedName>
        <fullName evidence="2">DUF3291 domain-containing protein</fullName>
    </submittedName>
</protein>
<reference evidence="2 3" key="1">
    <citation type="submission" date="2022-04" db="EMBL/GenBank/DDBJ databases">
        <title>Streptomyces sp. nov. LCR6-01 isolated from Lichen of Dirinaria sp.</title>
        <authorList>
            <person name="Kanchanasin P."/>
            <person name="Tanasupawat S."/>
            <person name="Phongsopitanun W."/>
        </authorList>
    </citation>
    <scope>NUCLEOTIDE SEQUENCE [LARGE SCALE GENOMIC DNA]</scope>
    <source>
        <strain evidence="2 3">LCR6-01</strain>
    </source>
</reference>
<dbReference type="EMBL" id="JALPTH010000022">
    <property type="protein sequence ID" value="MCK8679988.1"/>
    <property type="molecule type" value="Genomic_DNA"/>
</dbReference>
<feature type="domain" description="DUF3291" evidence="1">
    <location>
        <begin position="64"/>
        <end position="128"/>
    </location>
</feature>
<accession>A0ABT0IF74</accession>
<dbReference type="SUPFAM" id="SSF54909">
    <property type="entry name" value="Dimeric alpha+beta barrel"/>
    <property type="match status" value="1"/>
</dbReference>
<evidence type="ECO:0000313" key="3">
    <source>
        <dbReference type="Proteomes" id="UP001522868"/>
    </source>
</evidence>
<dbReference type="Proteomes" id="UP001522868">
    <property type="component" value="Unassembled WGS sequence"/>
</dbReference>
<organism evidence="2 3">
    <name type="scientific">Streptomyces lichenis</name>
    <dbReference type="NCBI Taxonomy" id="2306967"/>
    <lineage>
        <taxon>Bacteria</taxon>
        <taxon>Bacillati</taxon>
        <taxon>Actinomycetota</taxon>
        <taxon>Actinomycetes</taxon>
        <taxon>Kitasatosporales</taxon>
        <taxon>Streptomycetaceae</taxon>
        <taxon>Streptomyces</taxon>
    </lineage>
</organism>
<dbReference type="RefSeq" id="WP_248635803.1">
    <property type="nucleotide sequence ID" value="NZ_JALPTH010000022.1"/>
</dbReference>
<sequence length="140" mass="15787">MPTLPWTTPNPARPDTTAFVMASRLDVRSGKDTPRFFLKSLSAWGQVRKAPGALGASLEAQLLKGVFYTLSAWEDRDALYAYAKAEPHKTIMTGLRSVMRESTFTFWEVPVAELPITWEDAKRRIEEQARKDAAQGDRSR</sequence>
<proteinExistence type="predicted"/>
<comment type="caution">
    <text evidence="2">The sequence shown here is derived from an EMBL/GenBank/DDBJ whole genome shotgun (WGS) entry which is preliminary data.</text>
</comment>
<gene>
    <name evidence="2" type="ORF">M1O15_21835</name>
</gene>